<keyword evidence="1" id="KW-0732">Signal</keyword>
<dbReference type="Proteomes" id="UP000070659">
    <property type="component" value="Unassembled WGS sequence"/>
</dbReference>
<evidence type="ECO:0008006" key="8">
    <source>
        <dbReference type="Google" id="ProtNLM"/>
    </source>
</evidence>
<evidence type="ECO:0000313" key="3">
    <source>
        <dbReference type="EMBL" id="KWX02879.1"/>
    </source>
</evidence>
<dbReference type="Proteomes" id="UP000070598">
    <property type="component" value="Unassembled WGS sequence"/>
</dbReference>
<dbReference type="EMBL" id="JYIJ01000019">
    <property type="protein sequence ID" value="KWW98118.1"/>
    <property type="molecule type" value="Genomic_DNA"/>
</dbReference>
<dbReference type="AlphaFoldDB" id="A0A132MJW7"/>
<dbReference type="RefSeq" id="WP_066890159.1">
    <property type="nucleotide sequence ID" value="NZ_JYIJ01000019.1"/>
</dbReference>
<comment type="caution">
    <text evidence="2">The sequence shown here is derived from an EMBL/GenBank/DDBJ whole genome shotgun (WGS) entry which is preliminary data.</text>
</comment>
<evidence type="ECO:0000313" key="2">
    <source>
        <dbReference type="EMBL" id="KWW98118.1"/>
    </source>
</evidence>
<dbReference type="EMBL" id="LAXD01000001">
    <property type="protein sequence ID" value="KWX02879.1"/>
    <property type="molecule type" value="Genomic_DNA"/>
</dbReference>
<evidence type="ECO:0000313" key="6">
    <source>
        <dbReference type="Proteomes" id="UP000070598"/>
    </source>
</evidence>
<dbReference type="PATRIC" id="fig|1469144.10.peg.4208"/>
<proteinExistence type="predicted"/>
<protein>
    <recommendedName>
        <fullName evidence="8">Secreted protein</fullName>
    </recommendedName>
</protein>
<reference evidence="5" key="3">
    <citation type="submission" date="2015-04" db="EMBL/GenBank/DDBJ databases">
        <title>Physiological reanalysis, assessment of diazotrophy, and genome sequences of multiple isolates of Streptomyces thermoautotrophicus.</title>
        <authorList>
            <person name="MacKellar D.C."/>
            <person name="Lieber L."/>
            <person name="Norman J."/>
            <person name="Bolger A."/>
            <person name="Tobin C."/>
            <person name="Murray J.W."/>
            <person name="Chang R."/>
            <person name="Ford T."/>
            <person name="Nguyen P.Q."/>
            <person name="Woodward J."/>
            <person name="Permingeat H."/>
            <person name="Joshi N.S."/>
            <person name="Silver P.A."/>
            <person name="Usadel B."/>
            <person name="Rutherford A.W."/>
            <person name="Friesen M."/>
            <person name="Prell J."/>
        </authorList>
    </citation>
    <scope>NUCLEOTIDE SEQUENCE [LARGE SCALE GENOMIC DNA]</scope>
    <source>
        <strain evidence="5">H1</strain>
    </source>
</reference>
<sequence length="76" mass="7625">MNKRLARAGALLGAVLAASILTGVPANAAASRGNGSGVFSFSDFSGSACLTNPVFGTVDCGEHAFQHYGAVEPPSR</sequence>
<dbReference type="Proteomes" id="UP000070188">
    <property type="component" value="Unassembled WGS sequence"/>
</dbReference>
<evidence type="ECO:0000313" key="4">
    <source>
        <dbReference type="EMBL" id="KWX08655.1"/>
    </source>
</evidence>
<reference evidence="6" key="1">
    <citation type="submission" date="2015-02" db="EMBL/GenBank/DDBJ databases">
        <title>Physiological reanalysis, assessment of diazotrophy, and genome sequences of multiple isolates of Streptomyces thermoautotrophicus.</title>
        <authorList>
            <person name="MacKellar D.C."/>
            <person name="Lieber L."/>
            <person name="Norman J."/>
            <person name="Bolger A."/>
            <person name="Tobin C."/>
            <person name="Murray J.W."/>
            <person name="Friesen M."/>
            <person name="Prell J."/>
        </authorList>
    </citation>
    <scope>NUCLEOTIDE SEQUENCE [LARGE SCALE GENOMIC DNA]</scope>
    <source>
        <strain evidence="6">UBT1</strain>
    </source>
</reference>
<organism evidence="2 7">
    <name type="scientific">Carbonactinospora thermoautotrophica</name>
    <dbReference type="NCBI Taxonomy" id="1469144"/>
    <lineage>
        <taxon>Bacteria</taxon>
        <taxon>Bacillati</taxon>
        <taxon>Actinomycetota</taxon>
        <taxon>Actinomycetes</taxon>
        <taxon>Kitasatosporales</taxon>
        <taxon>Carbonactinosporaceae</taxon>
        <taxon>Carbonactinospora</taxon>
    </lineage>
</organism>
<feature type="chain" id="PRO_5010446996" description="Secreted protein" evidence="1">
    <location>
        <begin position="29"/>
        <end position="76"/>
    </location>
</feature>
<name>A0A132MJW7_9ACTN</name>
<dbReference type="STRING" id="1469144.LI90_3926"/>
<dbReference type="EMBL" id="JYIK01000955">
    <property type="protein sequence ID" value="KWX08655.1"/>
    <property type="molecule type" value="Genomic_DNA"/>
</dbReference>
<evidence type="ECO:0000256" key="1">
    <source>
        <dbReference type="SAM" id="SignalP"/>
    </source>
</evidence>
<accession>A0A132MJW7</accession>
<feature type="signal peptide" evidence="1">
    <location>
        <begin position="1"/>
        <end position="28"/>
    </location>
</feature>
<evidence type="ECO:0000313" key="7">
    <source>
        <dbReference type="Proteomes" id="UP000070659"/>
    </source>
</evidence>
<reference evidence="3" key="4">
    <citation type="submission" date="2015-04" db="EMBL/GenBank/DDBJ databases">
        <title>Physiological reanalysis, assessment of diazotrophy, and genome sequences of multiple isolates of Streptomyces thermoautotrophicus.</title>
        <authorList>
            <person name="MacKellar D.C."/>
            <person name="Lieber L."/>
            <person name="Norman J."/>
            <person name="Bolger A."/>
            <person name="Tobin C."/>
            <person name="Murray J.W."/>
            <person name="Woodward J."/>
            <person name="Friesen M."/>
            <person name="Prell J."/>
        </authorList>
    </citation>
    <scope>NUCLEOTIDE SEQUENCE [LARGE SCALE GENOMIC DNA]</scope>
    <source>
        <strain evidence="3">H1</strain>
    </source>
</reference>
<reference evidence="2 7" key="2">
    <citation type="submission" date="2015-02" db="EMBL/GenBank/DDBJ databases">
        <title>Physiological reanalysis, assessment of diazotrophy, and genome sequences of multiple isolates of Streptomyces thermoautotrophicus.</title>
        <authorList>
            <person name="MacKellar D.C."/>
            <person name="Lieber L."/>
            <person name="Norman J."/>
            <person name="Bolger A."/>
            <person name="Tobin C."/>
            <person name="Murray J.W."/>
            <person name="Prell J."/>
        </authorList>
    </citation>
    <scope>NUCLEOTIDE SEQUENCE [LARGE SCALE GENOMIC DNA]</scope>
    <source>
        <strain evidence="2 7">UBT1</strain>
    </source>
</reference>
<evidence type="ECO:0000313" key="5">
    <source>
        <dbReference type="Proteomes" id="UP000070188"/>
    </source>
</evidence>
<gene>
    <name evidence="3" type="ORF">LI90_3926</name>
    <name evidence="2" type="ORF">TH66_22940</name>
    <name evidence="4" type="ORF">TR74_13980</name>
</gene>
<keyword evidence="5" id="KW-1185">Reference proteome</keyword>